<sequence length="443" mass="49885">MTTIRFQHAIVIGGGIAGLLAARALANSCEGITIIERDTYPDAPTFRAGTPQARHVHAFPLRGQQILEAFFPSFGESLLKAGARMHDYASQGLYFYGSRCPQIAPGLLGWSASRMLVEWQVRQEMQKFSHVQWVQQCNVRGLLYENHAVRGVKYQKQGTLENPIDILEGDLVIDASGSSSEAPIWLEKIGYQPPRETIVNPFIGYATRVYTCPEEEVYRTWWSGLAIQGTGQNRRAGALMEIEGGRWMVLLAGSGMDYPPNDPEAYLAFAQSLPEPALYESIKNATPLSPVYGYRPIGNRFRHYEQMDMPRGFIIVGDAACTFNPIYGQGITVAALEAQALERCLHTWHRKKDPFSHFQRHIARLLASPWMLAITADSTQEDRKTLREQLANWYLVGHVIPAIPKDPKVERIFLEILHMLKTPNALLHPAMFVRVLIQSRKKN</sequence>
<proteinExistence type="predicted"/>
<dbReference type="RefSeq" id="WP_220211469.1">
    <property type="nucleotide sequence ID" value="NZ_BNJK01000003.1"/>
</dbReference>
<dbReference type="PANTHER" id="PTHR43422">
    <property type="entry name" value="THIAMINE THIAZOLE SYNTHASE"/>
    <property type="match status" value="1"/>
</dbReference>
<organism evidence="1 2">
    <name type="scientific">Reticulibacter mediterranei</name>
    <dbReference type="NCBI Taxonomy" id="2778369"/>
    <lineage>
        <taxon>Bacteria</taxon>
        <taxon>Bacillati</taxon>
        <taxon>Chloroflexota</taxon>
        <taxon>Ktedonobacteria</taxon>
        <taxon>Ktedonobacterales</taxon>
        <taxon>Reticulibacteraceae</taxon>
        <taxon>Reticulibacter</taxon>
    </lineage>
</organism>
<accession>A0A8J3N6Z2</accession>
<name>A0A8J3N6Z2_9CHLR</name>
<evidence type="ECO:0000313" key="2">
    <source>
        <dbReference type="Proteomes" id="UP000597444"/>
    </source>
</evidence>
<dbReference type="Gene3D" id="3.50.50.60">
    <property type="entry name" value="FAD/NAD(P)-binding domain"/>
    <property type="match status" value="1"/>
</dbReference>
<dbReference type="Proteomes" id="UP000597444">
    <property type="component" value="Unassembled WGS sequence"/>
</dbReference>
<comment type="caution">
    <text evidence="1">The sequence shown here is derived from an EMBL/GenBank/DDBJ whole genome shotgun (WGS) entry which is preliminary data.</text>
</comment>
<evidence type="ECO:0000313" key="1">
    <source>
        <dbReference type="EMBL" id="GHP00898.1"/>
    </source>
</evidence>
<protein>
    <recommendedName>
        <fullName evidence="3">FAD-binding domain-containing protein</fullName>
    </recommendedName>
</protein>
<keyword evidence="2" id="KW-1185">Reference proteome</keyword>
<dbReference type="SUPFAM" id="SSF51905">
    <property type="entry name" value="FAD/NAD(P)-binding domain"/>
    <property type="match status" value="1"/>
</dbReference>
<reference evidence="1" key="1">
    <citation type="submission" date="2020-10" db="EMBL/GenBank/DDBJ databases">
        <title>Taxonomic study of unclassified bacteria belonging to the class Ktedonobacteria.</title>
        <authorList>
            <person name="Yabe S."/>
            <person name="Wang C.M."/>
            <person name="Zheng Y."/>
            <person name="Sakai Y."/>
            <person name="Cavaletti L."/>
            <person name="Monciardini P."/>
            <person name="Donadio S."/>
        </authorList>
    </citation>
    <scope>NUCLEOTIDE SEQUENCE</scope>
    <source>
        <strain evidence="1">ID150040</strain>
    </source>
</reference>
<dbReference type="InterPro" id="IPR036188">
    <property type="entry name" value="FAD/NAD-bd_sf"/>
</dbReference>
<gene>
    <name evidence="1" type="ORF">KSF_109450</name>
</gene>
<dbReference type="PANTHER" id="PTHR43422:SF3">
    <property type="entry name" value="THIAMINE THIAZOLE SYNTHASE"/>
    <property type="match status" value="1"/>
</dbReference>
<dbReference type="AlphaFoldDB" id="A0A8J3N6Z2"/>
<evidence type="ECO:0008006" key="3">
    <source>
        <dbReference type="Google" id="ProtNLM"/>
    </source>
</evidence>
<dbReference type="EMBL" id="BNJK01000003">
    <property type="protein sequence ID" value="GHP00898.1"/>
    <property type="molecule type" value="Genomic_DNA"/>
</dbReference>